<dbReference type="Gramene" id="ESQ50494">
    <property type="protein sequence ID" value="ESQ50494"/>
    <property type="gene ID" value="EUTSA_v10023106mg"/>
</dbReference>
<dbReference type="EMBL" id="KI517392">
    <property type="protein sequence ID" value="ESQ50494.1"/>
    <property type="molecule type" value="Genomic_DNA"/>
</dbReference>
<reference evidence="3 4" key="1">
    <citation type="journal article" date="2013" name="Front. Plant Sci.">
        <title>The Reference Genome of the Halophytic Plant Eutrema salsugineum.</title>
        <authorList>
            <person name="Yang R."/>
            <person name="Jarvis D.E."/>
            <person name="Chen H."/>
            <person name="Beilstein M.A."/>
            <person name="Grimwood J."/>
            <person name="Jenkins J."/>
            <person name="Shu S."/>
            <person name="Prochnik S."/>
            <person name="Xin M."/>
            <person name="Ma C."/>
            <person name="Schmutz J."/>
            <person name="Wing R.A."/>
            <person name="Mitchell-Olds T."/>
            <person name="Schumaker K.S."/>
            <person name="Wang X."/>
        </authorList>
    </citation>
    <scope>NUCLEOTIDE SEQUENCE [LARGE SCALE GENOMIC DNA]</scope>
</reference>
<gene>
    <name evidence="3" type="ORF">EUTSA_v10023106mg</name>
</gene>
<name>V4M2V3_EUTSA</name>
<comment type="similarity">
    <text evidence="1">Belongs to the LOB domain-containing protein family.</text>
</comment>
<dbReference type="PANTHER" id="PTHR31301">
    <property type="entry name" value="LOB DOMAIN-CONTAINING PROTEIN 4-RELATED"/>
    <property type="match status" value="1"/>
</dbReference>
<keyword evidence="4" id="KW-1185">Reference proteome</keyword>
<dbReference type="InterPro" id="IPR004883">
    <property type="entry name" value="LOB"/>
</dbReference>
<dbReference type="PROSITE" id="PS50891">
    <property type="entry name" value="LOB"/>
    <property type="match status" value="1"/>
</dbReference>
<organism evidence="3 4">
    <name type="scientific">Eutrema salsugineum</name>
    <name type="common">Saltwater cress</name>
    <name type="synonym">Sisymbrium salsugineum</name>
    <dbReference type="NCBI Taxonomy" id="72664"/>
    <lineage>
        <taxon>Eukaryota</taxon>
        <taxon>Viridiplantae</taxon>
        <taxon>Streptophyta</taxon>
        <taxon>Embryophyta</taxon>
        <taxon>Tracheophyta</taxon>
        <taxon>Spermatophyta</taxon>
        <taxon>Magnoliopsida</taxon>
        <taxon>eudicotyledons</taxon>
        <taxon>Gunneridae</taxon>
        <taxon>Pentapetalae</taxon>
        <taxon>rosids</taxon>
        <taxon>malvids</taxon>
        <taxon>Brassicales</taxon>
        <taxon>Brassicaceae</taxon>
        <taxon>Eutremeae</taxon>
        <taxon>Eutrema</taxon>
    </lineage>
</organism>
<feature type="domain" description="LOB" evidence="2">
    <location>
        <begin position="11"/>
        <end position="112"/>
    </location>
</feature>
<evidence type="ECO:0000259" key="2">
    <source>
        <dbReference type="PROSITE" id="PS50891"/>
    </source>
</evidence>
<dbReference type="OMA" id="WQIELRK"/>
<dbReference type="Proteomes" id="UP000030689">
    <property type="component" value="Unassembled WGS sequence"/>
</dbReference>
<dbReference type="PANTHER" id="PTHR31301:SF103">
    <property type="entry name" value="LOB DOMAIN-CONTAINING PROTEIN 5-RELATED"/>
    <property type="match status" value="1"/>
</dbReference>
<dbReference type="OrthoDB" id="1071101at2759"/>
<dbReference type="KEGG" id="eus:EUTSA_v10023106mg"/>
<dbReference type="AlphaFoldDB" id="V4M2V3"/>
<dbReference type="STRING" id="72664.V4M2V3"/>
<dbReference type="Pfam" id="PF03195">
    <property type="entry name" value="LOB"/>
    <property type="match status" value="1"/>
</dbReference>
<sequence>MEAFGDNFGPGPCAVCTTRNKRCSRNCEFAAYFPSELQDEFESASELFGTQNIIRMMRRARVGQRSMLALCILMEGVAWIHDPVQGGFGMMRRLLWEIKLREAYLCELKAIIKSEK</sequence>
<evidence type="ECO:0000313" key="3">
    <source>
        <dbReference type="EMBL" id="ESQ50494.1"/>
    </source>
</evidence>
<proteinExistence type="inferred from homology"/>
<evidence type="ECO:0000256" key="1">
    <source>
        <dbReference type="ARBA" id="ARBA00005474"/>
    </source>
</evidence>
<accession>V4M2V3</accession>
<protein>
    <recommendedName>
        <fullName evidence="2">LOB domain-containing protein</fullName>
    </recommendedName>
</protein>
<evidence type="ECO:0000313" key="4">
    <source>
        <dbReference type="Proteomes" id="UP000030689"/>
    </source>
</evidence>